<organism evidence="2 3">
    <name type="scientific">Streptomyces eurocidicus</name>
    <name type="common">Streptoverticillium eurocidicus</name>
    <dbReference type="NCBI Taxonomy" id="66423"/>
    <lineage>
        <taxon>Bacteria</taxon>
        <taxon>Bacillati</taxon>
        <taxon>Actinomycetota</taxon>
        <taxon>Actinomycetes</taxon>
        <taxon>Kitasatosporales</taxon>
        <taxon>Streptomycetaceae</taxon>
        <taxon>Streptomyces</taxon>
    </lineage>
</organism>
<reference evidence="2 3" key="1">
    <citation type="submission" date="2020-08" db="EMBL/GenBank/DDBJ databases">
        <title>Genomic Encyclopedia of Type Strains, Phase III (KMG-III): the genomes of soil and plant-associated and newly described type strains.</title>
        <authorList>
            <person name="Whitman W."/>
        </authorList>
    </citation>
    <scope>NUCLEOTIDE SEQUENCE [LARGE SCALE GENOMIC DNA]</scope>
    <source>
        <strain evidence="2 3">CECT 3259</strain>
    </source>
</reference>
<sequence>MPQEAGAAEGARGTATPPARNTYIFVIATGSGSNTGRGTARDLPGDPGPGSVPARARAGADPAEWPVRPGPGELMEKRRS</sequence>
<dbReference type="EMBL" id="JACHJF010000009">
    <property type="protein sequence ID" value="MBB5119942.1"/>
    <property type="molecule type" value="Genomic_DNA"/>
</dbReference>
<dbReference type="AlphaFoldDB" id="A0A7W8F2U6"/>
<feature type="region of interest" description="Disordered" evidence="1">
    <location>
        <begin position="1"/>
        <end position="80"/>
    </location>
</feature>
<evidence type="ECO:0000256" key="1">
    <source>
        <dbReference type="SAM" id="MobiDB-lite"/>
    </source>
</evidence>
<feature type="compositionally biased region" description="Low complexity" evidence="1">
    <location>
        <begin position="1"/>
        <end position="19"/>
    </location>
</feature>
<evidence type="ECO:0000313" key="3">
    <source>
        <dbReference type="Proteomes" id="UP000528608"/>
    </source>
</evidence>
<evidence type="ECO:0000313" key="2">
    <source>
        <dbReference type="EMBL" id="MBB5119942.1"/>
    </source>
</evidence>
<protein>
    <submittedName>
        <fullName evidence="2">Uncharacterized protein</fullName>
    </submittedName>
</protein>
<name>A0A7W8F2U6_STREU</name>
<dbReference type="Proteomes" id="UP000528608">
    <property type="component" value="Unassembled WGS sequence"/>
</dbReference>
<comment type="caution">
    <text evidence="2">The sequence shown here is derived from an EMBL/GenBank/DDBJ whole genome shotgun (WGS) entry which is preliminary data.</text>
</comment>
<proteinExistence type="predicted"/>
<accession>A0A7W8F2U6</accession>
<gene>
    <name evidence="2" type="ORF">FHS36_003376</name>
</gene>